<keyword evidence="3 4" id="KW-0687">Ribonucleoprotein</keyword>
<dbReference type="GO" id="GO:0005840">
    <property type="term" value="C:ribosome"/>
    <property type="evidence" value="ECO:0007669"/>
    <property type="project" value="UniProtKB-KW"/>
</dbReference>
<dbReference type="NCBIfam" id="NF004363">
    <property type="entry name" value="PRK05738.2-4"/>
    <property type="match status" value="1"/>
</dbReference>
<feature type="compositionally biased region" description="Basic and acidic residues" evidence="5">
    <location>
        <begin position="135"/>
        <end position="153"/>
    </location>
</feature>
<evidence type="ECO:0000313" key="6">
    <source>
        <dbReference type="EMBL" id="RMA78576.1"/>
    </source>
</evidence>
<dbReference type="OrthoDB" id="9793353at2"/>
<proteinExistence type="inferred from homology"/>
<keyword evidence="2 4" id="KW-0689">Ribosomal protein</keyword>
<feature type="compositionally biased region" description="Basic and acidic residues" evidence="5">
    <location>
        <begin position="115"/>
        <end position="128"/>
    </location>
</feature>
<comment type="caution">
    <text evidence="6">The sequence shown here is derived from an EMBL/GenBank/DDBJ whole genome shotgun (WGS) entry which is preliminary data.</text>
</comment>
<dbReference type="InterPro" id="IPR012678">
    <property type="entry name" value="Ribosomal_uL23/eL15/eS24_sf"/>
</dbReference>
<evidence type="ECO:0000256" key="5">
    <source>
        <dbReference type="SAM" id="MobiDB-lite"/>
    </source>
</evidence>
<comment type="similarity">
    <text evidence="1 4">Belongs to the universal ribosomal protein uL23 family.</text>
</comment>
<keyword evidence="4" id="KW-0694">RNA-binding</keyword>
<evidence type="ECO:0000313" key="7">
    <source>
        <dbReference type="Proteomes" id="UP000267246"/>
    </source>
</evidence>
<comment type="subunit">
    <text evidence="4">Part of the 50S ribosomal subunit. Contacts protein L29, and trigger factor when it is bound to the ribosome.</text>
</comment>
<dbReference type="Pfam" id="PF00276">
    <property type="entry name" value="Ribosomal_L23"/>
    <property type="match status" value="1"/>
</dbReference>
<feature type="compositionally biased region" description="Low complexity" evidence="5">
    <location>
        <begin position="157"/>
        <end position="176"/>
    </location>
</feature>
<evidence type="ECO:0000256" key="1">
    <source>
        <dbReference type="ARBA" id="ARBA00006700"/>
    </source>
</evidence>
<gene>
    <name evidence="4" type="primary">rplW</name>
    <name evidence="6" type="ORF">JN00_0217</name>
</gene>
<dbReference type="GO" id="GO:0019843">
    <property type="term" value="F:rRNA binding"/>
    <property type="evidence" value="ECO:0007669"/>
    <property type="project" value="UniProtKB-UniRule"/>
</dbReference>
<dbReference type="GO" id="GO:0006412">
    <property type="term" value="P:translation"/>
    <property type="evidence" value="ECO:0007669"/>
    <property type="project" value="UniProtKB-UniRule"/>
</dbReference>
<evidence type="ECO:0000256" key="4">
    <source>
        <dbReference type="HAMAP-Rule" id="MF_01369"/>
    </source>
</evidence>
<sequence length="182" mass="20282">MNINEVIKYPISTEKSEMARSGRNIYTFAVDPRANKIQVKKAVEFIFDVKVLKVNITNYDKKPKRLGRSQGFGNALKKAFVYLDEKSKIILYAEEAEELRKQAEKEAKKAKKDAKKGELTEAEKKAAEKIAAAKAKKEESEKSSSKNANEVKKPVAKKIAATKTSTATTKSATTRKIAPKSK</sequence>
<dbReference type="NCBIfam" id="NF008919">
    <property type="entry name" value="PRK12280.1-3"/>
    <property type="match status" value="1"/>
</dbReference>
<dbReference type="Proteomes" id="UP000267246">
    <property type="component" value="Unassembled WGS sequence"/>
</dbReference>
<organism evidence="6 7">
    <name type="scientific">Metamycoplasma subdolum</name>
    <dbReference type="NCBI Taxonomy" id="92407"/>
    <lineage>
        <taxon>Bacteria</taxon>
        <taxon>Bacillati</taxon>
        <taxon>Mycoplasmatota</taxon>
        <taxon>Mycoplasmoidales</taxon>
        <taxon>Metamycoplasmataceae</taxon>
        <taxon>Metamycoplasma</taxon>
    </lineage>
</organism>
<dbReference type="PANTHER" id="PTHR11620">
    <property type="entry name" value="60S RIBOSOMAL PROTEIN L23A"/>
    <property type="match status" value="1"/>
</dbReference>
<dbReference type="HAMAP" id="MF_01369_B">
    <property type="entry name" value="Ribosomal_uL23_B"/>
    <property type="match status" value="1"/>
</dbReference>
<dbReference type="RefSeq" id="WP_121940703.1">
    <property type="nucleotide sequence ID" value="NZ_CP137846.1"/>
</dbReference>
<feature type="region of interest" description="Disordered" evidence="5">
    <location>
        <begin position="102"/>
        <end position="182"/>
    </location>
</feature>
<comment type="function">
    <text evidence="4">One of the early assembly proteins it binds 23S rRNA. One of the proteins that surrounds the polypeptide exit tunnel on the outside of the ribosome. Forms the main docking site for trigger factor binding to the ribosome.</text>
</comment>
<name>A0A3M0A1R0_9BACT</name>
<reference evidence="6 7" key="1">
    <citation type="submission" date="2018-10" db="EMBL/GenBank/DDBJ databases">
        <title>Genomic Encyclopedia of Archaeal and Bacterial Type Strains, Phase II (KMG-II): from individual species to whole genera.</title>
        <authorList>
            <person name="Goeker M."/>
        </authorList>
    </citation>
    <scope>NUCLEOTIDE SEQUENCE [LARGE SCALE GENOMIC DNA]</scope>
    <source>
        <strain evidence="6 7">ATCC 29870</strain>
    </source>
</reference>
<dbReference type="InterPro" id="IPR013025">
    <property type="entry name" value="Ribosomal_uL23-like"/>
</dbReference>
<dbReference type="EMBL" id="REFI01000006">
    <property type="protein sequence ID" value="RMA78576.1"/>
    <property type="molecule type" value="Genomic_DNA"/>
</dbReference>
<evidence type="ECO:0000256" key="3">
    <source>
        <dbReference type="ARBA" id="ARBA00023274"/>
    </source>
</evidence>
<accession>A0A3M0A1R0</accession>
<dbReference type="SUPFAM" id="SSF54189">
    <property type="entry name" value="Ribosomal proteins S24e, L23 and L15e"/>
    <property type="match status" value="1"/>
</dbReference>
<evidence type="ECO:0000256" key="2">
    <source>
        <dbReference type="ARBA" id="ARBA00022980"/>
    </source>
</evidence>
<dbReference type="GO" id="GO:1990904">
    <property type="term" value="C:ribonucleoprotein complex"/>
    <property type="evidence" value="ECO:0007669"/>
    <property type="project" value="UniProtKB-KW"/>
</dbReference>
<keyword evidence="4" id="KW-0699">rRNA-binding</keyword>
<dbReference type="Gene3D" id="3.30.70.330">
    <property type="match status" value="1"/>
</dbReference>
<dbReference type="AlphaFoldDB" id="A0A3M0A1R0"/>
<dbReference type="InterPro" id="IPR012677">
    <property type="entry name" value="Nucleotide-bd_a/b_plait_sf"/>
</dbReference>
<protein>
    <recommendedName>
        <fullName evidence="4">Large ribosomal subunit protein uL23</fullName>
    </recommendedName>
</protein>
<dbReference type="GO" id="GO:0003735">
    <property type="term" value="F:structural constituent of ribosome"/>
    <property type="evidence" value="ECO:0007669"/>
    <property type="project" value="InterPro"/>
</dbReference>
<keyword evidence="7" id="KW-1185">Reference proteome</keyword>